<feature type="transmembrane region" description="Helical" evidence="1">
    <location>
        <begin position="35"/>
        <end position="56"/>
    </location>
</feature>
<evidence type="ECO:0000313" key="3">
    <source>
        <dbReference type="Proteomes" id="UP000325957"/>
    </source>
</evidence>
<organism evidence="2 3">
    <name type="scientific">Kocuria coralli</name>
    <dbReference type="NCBI Taxonomy" id="1461025"/>
    <lineage>
        <taxon>Bacteria</taxon>
        <taxon>Bacillati</taxon>
        <taxon>Actinomycetota</taxon>
        <taxon>Actinomycetes</taxon>
        <taxon>Micrococcales</taxon>
        <taxon>Micrococcaceae</taxon>
        <taxon>Kocuria</taxon>
    </lineage>
</organism>
<dbReference type="Proteomes" id="UP000325957">
    <property type="component" value="Unassembled WGS sequence"/>
</dbReference>
<reference evidence="2 3" key="1">
    <citation type="submission" date="2019-05" db="EMBL/GenBank/DDBJ databases">
        <title>Kocuria coralli sp. nov., a novel actinobacterium isolated from coral reef seawater.</title>
        <authorList>
            <person name="Li J."/>
        </authorList>
    </citation>
    <scope>NUCLEOTIDE SEQUENCE [LARGE SCALE GENOMIC DNA]</scope>
    <source>
        <strain evidence="2 3">SCSIO 13007</strain>
    </source>
</reference>
<dbReference type="AlphaFoldDB" id="A0A5J5L0L7"/>
<keyword evidence="1" id="KW-1133">Transmembrane helix</keyword>
<keyword evidence="1" id="KW-0472">Membrane</keyword>
<dbReference type="OrthoDB" id="5123165at2"/>
<accession>A0A5J5L0L7</accession>
<keyword evidence="1" id="KW-0812">Transmembrane</keyword>
<gene>
    <name evidence="2" type="ORF">FCK90_00060</name>
</gene>
<keyword evidence="3" id="KW-1185">Reference proteome</keyword>
<dbReference type="EMBL" id="SZWF01000001">
    <property type="protein sequence ID" value="KAA9395467.1"/>
    <property type="molecule type" value="Genomic_DNA"/>
</dbReference>
<sequence>MENNYGDASHDEATQALGALATDSQRLAQRVQVPWALMAAFGITTWLAGAACRSAVENLRRG</sequence>
<protein>
    <submittedName>
        <fullName evidence="2">Uncharacterized protein</fullName>
    </submittedName>
</protein>
<evidence type="ECO:0000256" key="1">
    <source>
        <dbReference type="SAM" id="Phobius"/>
    </source>
</evidence>
<comment type="caution">
    <text evidence="2">The sequence shown here is derived from an EMBL/GenBank/DDBJ whole genome shotgun (WGS) entry which is preliminary data.</text>
</comment>
<evidence type="ECO:0000313" key="2">
    <source>
        <dbReference type="EMBL" id="KAA9395467.1"/>
    </source>
</evidence>
<proteinExistence type="predicted"/>
<name>A0A5J5L0L7_9MICC</name>
<dbReference type="RefSeq" id="WP_158032277.1">
    <property type="nucleotide sequence ID" value="NZ_ML708610.1"/>
</dbReference>